<reference evidence="14 15" key="1">
    <citation type="submission" date="2014-07" db="EMBL/GenBank/DDBJ databases">
        <title>Genome Sequence of Rhodococcus opacus Strain R7, a Biodegrader of Mono- and Polycyclic Aromatic Hydrocarbons.</title>
        <authorList>
            <person name="Di Gennaro P."/>
            <person name="Zampolli J."/>
            <person name="Presti I."/>
            <person name="Cappelletti M."/>
            <person name="D'Ursi P."/>
            <person name="Orro A."/>
            <person name="Mezzelani A."/>
            <person name="Milanesi L."/>
        </authorList>
    </citation>
    <scope>NUCLEOTIDE SEQUENCE [LARGE SCALE GENOMIC DNA]</scope>
    <source>
        <strain evidence="14 15">R7</strain>
    </source>
</reference>
<dbReference type="Proteomes" id="UP000028488">
    <property type="component" value="Chromosome"/>
</dbReference>
<dbReference type="InterPro" id="IPR034768">
    <property type="entry name" value="4FE4S_WBL"/>
</dbReference>
<dbReference type="EMBL" id="CP008947">
    <property type="protein sequence ID" value="AII05698.1"/>
    <property type="molecule type" value="Genomic_DNA"/>
</dbReference>
<evidence type="ECO:0000256" key="4">
    <source>
        <dbReference type="ARBA" id="ARBA00022490"/>
    </source>
</evidence>
<dbReference type="HAMAP" id="MF_01479">
    <property type="entry name" value="WhiB"/>
    <property type="match status" value="1"/>
</dbReference>
<keyword evidence="6 12" id="KW-0408">Iron</keyword>
<dbReference type="eggNOG" id="ENOG5032BRW">
    <property type="taxonomic scope" value="Bacteria"/>
</dbReference>
<dbReference type="InterPro" id="IPR003482">
    <property type="entry name" value="Whib"/>
</dbReference>
<evidence type="ECO:0000256" key="1">
    <source>
        <dbReference type="ARBA" id="ARBA00004496"/>
    </source>
</evidence>
<feature type="binding site" evidence="12">
    <location>
        <position position="47"/>
    </location>
    <ligand>
        <name>[4Fe-4S] cluster</name>
        <dbReference type="ChEBI" id="CHEBI:49883"/>
    </ligand>
</feature>
<keyword evidence="5 12" id="KW-0479">Metal-binding</keyword>
<evidence type="ECO:0000256" key="3">
    <source>
        <dbReference type="ARBA" id="ARBA00022485"/>
    </source>
</evidence>
<keyword evidence="8 12" id="KW-0805">Transcription regulation</keyword>
<organism evidence="14 15">
    <name type="scientific">Rhodococcus opacus</name>
    <name type="common">Nocardia opaca</name>
    <dbReference type="NCBI Taxonomy" id="37919"/>
    <lineage>
        <taxon>Bacteria</taxon>
        <taxon>Bacillati</taxon>
        <taxon>Actinomycetota</taxon>
        <taxon>Actinomycetes</taxon>
        <taxon>Mycobacteriales</taxon>
        <taxon>Nocardiaceae</taxon>
        <taxon>Rhodococcus</taxon>
    </lineage>
</organism>
<comment type="similarity">
    <text evidence="2 12">Belongs to the WhiB family.</text>
</comment>
<accession>A0A076EKA9</accession>
<keyword evidence="10 12" id="KW-1015">Disulfide bond</keyword>
<keyword evidence="9 12" id="KW-0238">DNA-binding</keyword>
<evidence type="ECO:0000256" key="2">
    <source>
        <dbReference type="ARBA" id="ARBA00006597"/>
    </source>
</evidence>
<dbReference type="AlphaFoldDB" id="A0A076EKA9"/>
<evidence type="ECO:0000313" key="14">
    <source>
        <dbReference type="EMBL" id="AII05698.1"/>
    </source>
</evidence>
<dbReference type="GO" id="GO:0051539">
    <property type="term" value="F:4 iron, 4 sulfur cluster binding"/>
    <property type="evidence" value="ECO:0007669"/>
    <property type="project" value="UniProtKB-UniRule"/>
</dbReference>
<gene>
    <name evidence="12" type="primary">whiB</name>
    <name evidence="14" type="ORF">EP51_14155</name>
</gene>
<evidence type="ECO:0000256" key="5">
    <source>
        <dbReference type="ARBA" id="ARBA00022723"/>
    </source>
</evidence>
<keyword evidence="3 12" id="KW-0004">4Fe-4S</keyword>
<feature type="binding site" evidence="12">
    <location>
        <position position="44"/>
    </location>
    <ligand>
        <name>[4Fe-4S] cluster</name>
        <dbReference type="ChEBI" id="CHEBI:49883"/>
    </ligand>
</feature>
<evidence type="ECO:0000256" key="6">
    <source>
        <dbReference type="ARBA" id="ARBA00023004"/>
    </source>
</evidence>
<dbReference type="GO" id="GO:0005737">
    <property type="term" value="C:cytoplasm"/>
    <property type="evidence" value="ECO:0007669"/>
    <property type="project" value="UniProtKB-SubCell"/>
</dbReference>
<comment type="cofactor">
    <cofactor evidence="12">
        <name>[4Fe-4S] cluster</name>
        <dbReference type="ChEBI" id="CHEBI:49883"/>
    </cofactor>
    <text evidence="12">Binds 1 [4Fe-4S] cluster per subunit. Following nitrosylation of the [4Fe-4S] cluster binds 1 [4Fe-8(NO)] cluster per subunit.</text>
</comment>
<proteinExistence type="inferred from homology"/>
<protein>
    <recommendedName>
        <fullName evidence="12">Transcriptional regulator WhiB</fullName>
    </recommendedName>
</protein>
<dbReference type="GO" id="GO:0047134">
    <property type="term" value="F:protein-disulfide reductase [NAD(P)H] activity"/>
    <property type="evidence" value="ECO:0007669"/>
    <property type="project" value="TreeGrafter"/>
</dbReference>
<dbReference type="PANTHER" id="PTHR38839">
    <property type="entry name" value="TRANSCRIPTIONAL REGULATOR WHID-RELATED"/>
    <property type="match status" value="1"/>
</dbReference>
<keyword evidence="11 12" id="KW-0804">Transcription</keyword>
<evidence type="ECO:0000256" key="11">
    <source>
        <dbReference type="ARBA" id="ARBA00023163"/>
    </source>
</evidence>
<feature type="domain" description="4Fe-4S Wbl-type" evidence="13">
    <location>
        <begin position="13"/>
        <end position="76"/>
    </location>
</feature>
<keyword evidence="4 12" id="KW-0963">Cytoplasm</keyword>
<evidence type="ECO:0000256" key="9">
    <source>
        <dbReference type="ARBA" id="ARBA00023125"/>
    </source>
</evidence>
<evidence type="ECO:0000256" key="8">
    <source>
        <dbReference type="ARBA" id="ARBA00023015"/>
    </source>
</evidence>
<comment type="function">
    <text evidence="12">Acts as a transcriptional regulator. Probably redox-responsive. The apo- but not holo-form probably binds DNA.</text>
</comment>
<comment type="PTM">
    <text evidence="12">Upon Fe-S cluster removal intramolecular disulfide bonds are formed.</text>
</comment>
<dbReference type="RefSeq" id="WP_235214513.1">
    <property type="nucleotide sequence ID" value="NZ_CP008947.1"/>
</dbReference>
<comment type="PTM">
    <text evidence="12">The Fe-S cluster can be nitrosylated by nitric oxide (NO).</text>
</comment>
<evidence type="ECO:0000256" key="12">
    <source>
        <dbReference type="HAMAP-Rule" id="MF_01479"/>
    </source>
</evidence>
<dbReference type="PROSITE" id="PS51674">
    <property type="entry name" value="4FE4S_WBL"/>
    <property type="match status" value="1"/>
</dbReference>
<dbReference type="GO" id="GO:0035731">
    <property type="term" value="F:dinitrosyl-iron complex binding"/>
    <property type="evidence" value="ECO:0007669"/>
    <property type="project" value="UniProtKB-UniRule"/>
</dbReference>
<dbReference type="GO" id="GO:0045454">
    <property type="term" value="P:cell redox homeostasis"/>
    <property type="evidence" value="ECO:0007669"/>
    <property type="project" value="TreeGrafter"/>
</dbReference>
<keyword evidence="7 12" id="KW-0411">Iron-sulfur</keyword>
<dbReference type="PANTHER" id="PTHR38839:SF5">
    <property type="entry name" value="TRANSCRIPTIONAL REGULATOR WHID"/>
    <property type="match status" value="1"/>
</dbReference>
<comment type="subcellular location">
    <subcellularLocation>
        <location evidence="1 12">Cytoplasm</location>
    </subcellularLocation>
</comment>
<evidence type="ECO:0000256" key="7">
    <source>
        <dbReference type="ARBA" id="ARBA00023014"/>
    </source>
</evidence>
<dbReference type="GO" id="GO:0045892">
    <property type="term" value="P:negative regulation of DNA-templated transcription"/>
    <property type="evidence" value="ECO:0007669"/>
    <property type="project" value="TreeGrafter"/>
</dbReference>
<feature type="binding site" evidence="12">
    <location>
        <position position="53"/>
    </location>
    <ligand>
        <name>[4Fe-4S] cluster</name>
        <dbReference type="ChEBI" id="CHEBI:49883"/>
    </ligand>
</feature>
<feature type="binding site" evidence="12">
    <location>
        <position position="14"/>
    </location>
    <ligand>
        <name>[4Fe-4S] cluster</name>
        <dbReference type="ChEBI" id="CHEBI:49883"/>
    </ligand>
</feature>
<dbReference type="GO" id="GO:0003677">
    <property type="term" value="F:DNA binding"/>
    <property type="evidence" value="ECO:0007669"/>
    <property type="project" value="UniProtKB-UniRule"/>
</dbReference>
<dbReference type="Pfam" id="PF02467">
    <property type="entry name" value="Whib"/>
    <property type="match status" value="1"/>
</dbReference>
<evidence type="ECO:0000259" key="13">
    <source>
        <dbReference type="PROSITE" id="PS51674"/>
    </source>
</evidence>
<evidence type="ECO:0000256" key="10">
    <source>
        <dbReference type="ARBA" id="ARBA00023157"/>
    </source>
</evidence>
<sequence>MNSDEWSWQWQAQCRSMDTEFFFTYDGEPRGARLRRERAAKHVCTPCPVQHECRSHAIAVGEHGVWGGTSEIDRRRLTHS</sequence>
<name>A0A076EKA9_RHOOP</name>
<evidence type="ECO:0000313" key="15">
    <source>
        <dbReference type="Proteomes" id="UP000028488"/>
    </source>
</evidence>
<dbReference type="GO" id="GO:0046872">
    <property type="term" value="F:metal ion binding"/>
    <property type="evidence" value="ECO:0007669"/>
    <property type="project" value="UniProtKB-KW"/>
</dbReference>